<comment type="caution">
    <text evidence="2">The sequence shown here is derived from an EMBL/GenBank/DDBJ whole genome shotgun (WGS) entry which is preliminary data.</text>
</comment>
<organism evidence="2 3">
    <name type="scientific">Nonomuraea insulae</name>
    <dbReference type="NCBI Taxonomy" id="1616787"/>
    <lineage>
        <taxon>Bacteria</taxon>
        <taxon>Bacillati</taxon>
        <taxon>Actinomycetota</taxon>
        <taxon>Actinomycetes</taxon>
        <taxon>Streptosporangiales</taxon>
        <taxon>Streptosporangiaceae</taxon>
        <taxon>Nonomuraea</taxon>
    </lineage>
</organism>
<dbReference type="EMBL" id="JBHSPA010000023">
    <property type="protein sequence ID" value="MFC5826196.1"/>
    <property type="molecule type" value="Genomic_DNA"/>
</dbReference>
<feature type="region of interest" description="Disordered" evidence="1">
    <location>
        <begin position="1"/>
        <end position="61"/>
    </location>
</feature>
<name>A0ABW1CNX7_9ACTN</name>
<reference evidence="3" key="1">
    <citation type="journal article" date="2019" name="Int. J. Syst. Evol. Microbiol.">
        <title>The Global Catalogue of Microorganisms (GCM) 10K type strain sequencing project: providing services to taxonomists for standard genome sequencing and annotation.</title>
        <authorList>
            <consortium name="The Broad Institute Genomics Platform"/>
            <consortium name="The Broad Institute Genome Sequencing Center for Infectious Disease"/>
            <person name="Wu L."/>
            <person name="Ma J."/>
        </authorList>
    </citation>
    <scope>NUCLEOTIDE SEQUENCE [LARGE SCALE GENOMIC DNA]</scope>
    <source>
        <strain evidence="3">CCUG 53903</strain>
    </source>
</reference>
<dbReference type="RefSeq" id="WP_379515698.1">
    <property type="nucleotide sequence ID" value="NZ_JBHSPA010000023.1"/>
</dbReference>
<protein>
    <submittedName>
        <fullName evidence="2">Uncharacterized protein</fullName>
    </submittedName>
</protein>
<keyword evidence="3" id="KW-1185">Reference proteome</keyword>
<accession>A0ABW1CNX7</accession>
<feature type="compositionally biased region" description="Low complexity" evidence="1">
    <location>
        <begin position="8"/>
        <end position="17"/>
    </location>
</feature>
<sequence>MRKLTHDLVPPEVESVPVPQPQLPQRSALRGTELRRPPAAHSIRASQQTRHLRSLPRRRSY</sequence>
<dbReference type="Proteomes" id="UP001596058">
    <property type="component" value="Unassembled WGS sequence"/>
</dbReference>
<feature type="compositionally biased region" description="Basic residues" evidence="1">
    <location>
        <begin position="50"/>
        <end position="61"/>
    </location>
</feature>
<evidence type="ECO:0000313" key="3">
    <source>
        <dbReference type="Proteomes" id="UP001596058"/>
    </source>
</evidence>
<proteinExistence type="predicted"/>
<gene>
    <name evidence="2" type="ORF">ACFPZ3_20205</name>
</gene>
<evidence type="ECO:0000256" key="1">
    <source>
        <dbReference type="SAM" id="MobiDB-lite"/>
    </source>
</evidence>
<evidence type="ECO:0000313" key="2">
    <source>
        <dbReference type="EMBL" id="MFC5826196.1"/>
    </source>
</evidence>